<evidence type="ECO:0000256" key="2">
    <source>
        <dbReference type="ARBA" id="ARBA00006742"/>
    </source>
</evidence>
<dbReference type="PANTHER" id="PTHR33909">
    <property type="entry name" value="SEC TRANSLOCON ACCESSORY COMPLEX SUBUNIT YAJC"/>
    <property type="match status" value="1"/>
</dbReference>
<accession>A0ABZ0QQW4</accession>
<organism evidence="11 12">
    <name type="scientific">Thermaerobacter composti</name>
    <dbReference type="NCBI Taxonomy" id="554949"/>
    <lineage>
        <taxon>Bacteria</taxon>
        <taxon>Bacillati</taxon>
        <taxon>Bacillota</taxon>
        <taxon>Clostridia</taxon>
        <taxon>Eubacteriales</taxon>
        <taxon>Clostridiales Family XVII. Incertae Sedis</taxon>
        <taxon>Thermaerobacter</taxon>
    </lineage>
</organism>
<feature type="transmembrane region" description="Helical" evidence="10">
    <location>
        <begin position="6"/>
        <end position="27"/>
    </location>
</feature>
<keyword evidence="7 10" id="KW-1133">Transmembrane helix</keyword>
<dbReference type="PRINTS" id="PR01853">
    <property type="entry name" value="YAJCTRNLCASE"/>
</dbReference>
<evidence type="ECO:0000313" key="11">
    <source>
        <dbReference type="EMBL" id="WPD19861.1"/>
    </source>
</evidence>
<dbReference type="Pfam" id="PF02699">
    <property type="entry name" value="YajC"/>
    <property type="match status" value="1"/>
</dbReference>
<proteinExistence type="inferred from homology"/>
<keyword evidence="8" id="KW-0811">Translocation</keyword>
<gene>
    <name evidence="11" type="primary">yajC</name>
    <name evidence="11" type="ORF">Q5761_04200</name>
</gene>
<sequence length="93" mass="10797">MPEQENALLVNLLIFALFFGLMWFMLIRPQQQQQRRRREMLARLKVGDKVVTIGGIFGTLTRVDEDTVRLRIADKVEIRLSRDAVARVLGQDD</sequence>
<dbReference type="RefSeq" id="WP_135225220.1">
    <property type="nucleotide sequence ID" value="NZ_CP132508.1"/>
</dbReference>
<dbReference type="Proteomes" id="UP001304683">
    <property type="component" value="Chromosome"/>
</dbReference>
<evidence type="ECO:0000256" key="6">
    <source>
        <dbReference type="ARBA" id="ARBA00022927"/>
    </source>
</evidence>
<reference evidence="11 12" key="1">
    <citation type="submission" date="2023-08" db="EMBL/GenBank/DDBJ databases">
        <title>Genome sequence of Thermaerobacter compostii strain Ins1, a spore-forming filamentous bacterium isolated from a deep geothermal reservoir.</title>
        <authorList>
            <person name="Bregnard D."/>
            <person name="Gonzalez D."/>
            <person name="Junier P."/>
        </authorList>
    </citation>
    <scope>NUCLEOTIDE SEQUENCE [LARGE SCALE GENOMIC DNA]</scope>
    <source>
        <strain evidence="11 12">Ins1</strain>
    </source>
</reference>
<dbReference type="PANTHER" id="PTHR33909:SF1">
    <property type="entry name" value="SEC TRANSLOCON ACCESSORY COMPLEX SUBUNIT YAJC"/>
    <property type="match status" value="1"/>
</dbReference>
<keyword evidence="4" id="KW-1003">Cell membrane</keyword>
<keyword evidence="6" id="KW-0653">Protein transport</keyword>
<dbReference type="SMART" id="SM01323">
    <property type="entry name" value="YajC"/>
    <property type="match status" value="1"/>
</dbReference>
<protein>
    <submittedName>
        <fullName evidence="11">Preprotein translocase subunit YajC</fullName>
    </submittedName>
</protein>
<evidence type="ECO:0000256" key="5">
    <source>
        <dbReference type="ARBA" id="ARBA00022692"/>
    </source>
</evidence>
<evidence type="ECO:0000256" key="1">
    <source>
        <dbReference type="ARBA" id="ARBA00004162"/>
    </source>
</evidence>
<comment type="similarity">
    <text evidence="2">Belongs to the YajC family.</text>
</comment>
<keyword evidence="5 10" id="KW-0812">Transmembrane</keyword>
<evidence type="ECO:0000256" key="3">
    <source>
        <dbReference type="ARBA" id="ARBA00022448"/>
    </source>
</evidence>
<dbReference type="InterPro" id="IPR003849">
    <property type="entry name" value="Preprotein_translocase_YajC"/>
</dbReference>
<name>A0ABZ0QQW4_9FIRM</name>
<evidence type="ECO:0000256" key="10">
    <source>
        <dbReference type="SAM" id="Phobius"/>
    </source>
</evidence>
<evidence type="ECO:0000256" key="4">
    <source>
        <dbReference type="ARBA" id="ARBA00022475"/>
    </source>
</evidence>
<keyword evidence="12" id="KW-1185">Reference proteome</keyword>
<evidence type="ECO:0000256" key="7">
    <source>
        <dbReference type="ARBA" id="ARBA00022989"/>
    </source>
</evidence>
<evidence type="ECO:0000313" key="12">
    <source>
        <dbReference type="Proteomes" id="UP001304683"/>
    </source>
</evidence>
<evidence type="ECO:0000256" key="8">
    <source>
        <dbReference type="ARBA" id="ARBA00023010"/>
    </source>
</evidence>
<comment type="subcellular location">
    <subcellularLocation>
        <location evidence="1">Cell membrane</location>
        <topology evidence="1">Single-pass membrane protein</topology>
    </subcellularLocation>
</comment>
<keyword evidence="3" id="KW-0813">Transport</keyword>
<keyword evidence="9 10" id="KW-0472">Membrane</keyword>
<dbReference type="EMBL" id="CP132508">
    <property type="protein sequence ID" value="WPD19861.1"/>
    <property type="molecule type" value="Genomic_DNA"/>
</dbReference>
<dbReference type="NCBIfam" id="TIGR00739">
    <property type="entry name" value="yajC"/>
    <property type="match status" value="1"/>
</dbReference>
<evidence type="ECO:0000256" key="9">
    <source>
        <dbReference type="ARBA" id="ARBA00023136"/>
    </source>
</evidence>